<evidence type="ECO:0000256" key="7">
    <source>
        <dbReference type="SAM" id="SignalP"/>
    </source>
</evidence>
<dbReference type="EMBL" id="CP001940">
    <property type="protein sequence ID" value="ADH85399.1"/>
    <property type="molecule type" value="Genomic_DNA"/>
</dbReference>
<keyword evidence="5" id="KW-0862">Zinc</keyword>
<dbReference type="GO" id="GO:0016020">
    <property type="term" value="C:membrane"/>
    <property type="evidence" value="ECO:0007669"/>
    <property type="project" value="TreeGrafter"/>
</dbReference>
<dbReference type="AlphaFoldDB" id="D6Z1E4"/>
<evidence type="ECO:0000256" key="3">
    <source>
        <dbReference type="ARBA" id="ARBA00022723"/>
    </source>
</evidence>
<keyword evidence="4" id="KW-0378">Hydrolase</keyword>
<gene>
    <name evidence="9" type="ordered locus">DaAHT2_0695</name>
</gene>
<evidence type="ECO:0000256" key="5">
    <source>
        <dbReference type="ARBA" id="ARBA00022833"/>
    </source>
</evidence>
<organism evidence="9 10">
    <name type="scientific">Desulfurivibrio alkaliphilus (strain DSM 19089 / UNIQEM U267 / AHT2)</name>
    <dbReference type="NCBI Taxonomy" id="589865"/>
    <lineage>
        <taxon>Bacteria</taxon>
        <taxon>Pseudomonadati</taxon>
        <taxon>Thermodesulfobacteriota</taxon>
        <taxon>Desulfobulbia</taxon>
        <taxon>Desulfobulbales</taxon>
        <taxon>Desulfobulbaceae</taxon>
        <taxon>Desulfurivibrio</taxon>
    </lineage>
</organism>
<dbReference type="SMART" id="SM00028">
    <property type="entry name" value="TPR"/>
    <property type="match status" value="4"/>
</dbReference>
<feature type="chain" id="PRO_5003091222" evidence="7">
    <location>
        <begin position="27"/>
        <end position="478"/>
    </location>
</feature>
<dbReference type="InterPro" id="IPR001915">
    <property type="entry name" value="Peptidase_M48"/>
</dbReference>
<name>D6Z1E4_DESAT</name>
<dbReference type="Proteomes" id="UP000001508">
    <property type="component" value="Chromosome"/>
</dbReference>
<keyword evidence="10" id="KW-1185">Reference proteome</keyword>
<keyword evidence="3" id="KW-0479">Metal-binding</keyword>
<dbReference type="Pfam" id="PF14559">
    <property type="entry name" value="TPR_19"/>
    <property type="match status" value="1"/>
</dbReference>
<dbReference type="HOGENOM" id="CLU_030556_2_0_7"/>
<dbReference type="InterPro" id="IPR011990">
    <property type="entry name" value="TPR-like_helical_dom_sf"/>
</dbReference>
<dbReference type="SUPFAM" id="SSF48452">
    <property type="entry name" value="TPR-like"/>
    <property type="match status" value="1"/>
</dbReference>
<keyword evidence="2" id="KW-0645">Protease</keyword>
<dbReference type="PANTHER" id="PTHR22726:SF1">
    <property type="entry name" value="METALLOENDOPEPTIDASE OMA1, MITOCHONDRIAL"/>
    <property type="match status" value="1"/>
</dbReference>
<accession>D6Z1E4</accession>
<evidence type="ECO:0000256" key="2">
    <source>
        <dbReference type="ARBA" id="ARBA00022670"/>
    </source>
</evidence>
<evidence type="ECO:0000259" key="8">
    <source>
        <dbReference type="Pfam" id="PF01435"/>
    </source>
</evidence>
<dbReference type="GO" id="GO:0004222">
    <property type="term" value="F:metalloendopeptidase activity"/>
    <property type="evidence" value="ECO:0007669"/>
    <property type="project" value="InterPro"/>
</dbReference>
<keyword evidence="6" id="KW-0482">Metalloprotease</keyword>
<dbReference type="CDD" id="cd07333">
    <property type="entry name" value="M48C_bepA_like"/>
    <property type="match status" value="1"/>
</dbReference>
<protein>
    <submittedName>
        <fullName evidence="9">Peptidase M48 Ste24p</fullName>
    </submittedName>
</protein>
<dbReference type="Pfam" id="PF13432">
    <property type="entry name" value="TPR_16"/>
    <property type="match status" value="1"/>
</dbReference>
<dbReference type="PANTHER" id="PTHR22726">
    <property type="entry name" value="METALLOENDOPEPTIDASE OMA1"/>
    <property type="match status" value="1"/>
</dbReference>
<dbReference type="STRING" id="589865.DaAHT2_0695"/>
<dbReference type="Gene3D" id="1.25.40.10">
    <property type="entry name" value="Tetratricopeptide repeat domain"/>
    <property type="match status" value="1"/>
</dbReference>
<sequence length="478" mass="54607">MIFSTKIPQRCLVWLTVVLMLAVSLAQPTPAVALSIQEEKELGERLLTLVRKEFKFLDDPDITTYIRRLGQEVLDVAGPQPFDYHFFVVDNREFNAFAAPGGIIVIHSGLIEAAESEGQLVSVLAHEVGHAVSRHYADRLDKTQRVNLGATALALAGLILGGGAMAEAVVAGSLAGSATMSLQFSRQDEEEADLLALRWMREMGRDPAEMLGMLRTMRNISRFRRAQLPAYLLTHPEPERRIAYIEDRLYIDRLPTRIEPRPGDEDFEFEFHRVRQRIFSLTRSPQDLLPALRHRMRQGEEDPVNFMARYGLSQVYLADRQHKKALEEIRKVIARFPDRPILLADLAIILFEAGHGEEALEQLIEARKRDPNDPYILFHLARTLQQLDRSAEAKPIYEQLLTKTPDHARLHFRYGQVRTELGDRAAGHYHLGLYHWYLGEARMARHHLGEAVRHDEEDGNYQRRAKEQLATIARLGNK</sequence>
<evidence type="ECO:0000256" key="6">
    <source>
        <dbReference type="ARBA" id="ARBA00023049"/>
    </source>
</evidence>
<dbReference type="GO" id="GO:0051603">
    <property type="term" value="P:proteolysis involved in protein catabolic process"/>
    <property type="evidence" value="ECO:0007669"/>
    <property type="project" value="TreeGrafter"/>
</dbReference>
<dbReference type="FunCoup" id="D6Z1E4">
    <property type="interactions" value="126"/>
</dbReference>
<comment type="cofactor">
    <cofactor evidence="1">
        <name>Zn(2+)</name>
        <dbReference type="ChEBI" id="CHEBI:29105"/>
    </cofactor>
</comment>
<dbReference type="Pfam" id="PF01435">
    <property type="entry name" value="Peptidase_M48"/>
    <property type="match status" value="1"/>
</dbReference>
<reference evidence="10" key="1">
    <citation type="submission" date="2010-02" db="EMBL/GenBank/DDBJ databases">
        <title>Complete sequence of Desulfurivibrio alkaliphilus AHT2.</title>
        <authorList>
            <consortium name="US DOE Joint Genome Institute"/>
            <person name="Pitluck S."/>
            <person name="Chertkov O."/>
            <person name="Detter J.C."/>
            <person name="Han C."/>
            <person name="Tapia R."/>
            <person name="Larimer F."/>
            <person name="Land M."/>
            <person name="Hauser L."/>
            <person name="Kyrpides N."/>
            <person name="Mikhailova N."/>
            <person name="Sorokin D.Y."/>
            <person name="Muyzer G."/>
            <person name="Woyke T."/>
        </authorList>
    </citation>
    <scope>NUCLEOTIDE SEQUENCE [LARGE SCALE GENOMIC DNA]</scope>
    <source>
        <strain evidence="10">DSM 19089 / UNIQEM U267 / AHT2</strain>
    </source>
</reference>
<dbReference type="GO" id="GO:0046872">
    <property type="term" value="F:metal ion binding"/>
    <property type="evidence" value="ECO:0007669"/>
    <property type="project" value="UniProtKB-KW"/>
</dbReference>
<dbReference type="Gene3D" id="3.30.2010.10">
    <property type="entry name" value="Metalloproteases ('zincins'), catalytic domain"/>
    <property type="match status" value="1"/>
</dbReference>
<evidence type="ECO:0000256" key="1">
    <source>
        <dbReference type="ARBA" id="ARBA00001947"/>
    </source>
</evidence>
<feature type="domain" description="Peptidase M48" evidence="8">
    <location>
        <begin position="64"/>
        <end position="248"/>
    </location>
</feature>
<evidence type="ECO:0000256" key="4">
    <source>
        <dbReference type="ARBA" id="ARBA00022801"/>
    </source>
</evidence>
<dbReference type="InParanoid" id="D6Z1E4"/>
<dbReference type="KEGG" id="dak:DaAHT2_0695"/>
<dbReference type="InterPro" id="IPR051156">
    <property type="entry name" value="Mito/Outer_Membr_Metalloprot"/>
</dbReference>
<evidence type="ECO:0000313" key="10">
    <source>
        <dbReference type="Proteomes" id="UP000001508"/>
    </source>
</evidence>
<evidence type="ECO:0000313" key="9">
    <source>
        <dbReference type="EMBL" id="ADH85399.1"/>
    </source>
</evidence>
<dbReference type="OrthoDB" id="9810445at2"/>
<proteinExistence type="predicted"/>
<dbReference type="RefSeq" id="WP_013162929.1">
    <property type="nucleotide sequence ID" value="NC_014216.1"/>
</dbReference>
<feature type="signal peptide" evidence="7">
    <location>
        <begin position="1"/>
        <end position="26"/>
    </location>
</feature>
<dbReference type="eggNOG" id="COG4783">
    <property type="taxonomic scope" value="Bacteria"/>
</dbReference>
<dbReference type="InterPro" id="IPR019734">
    <property type="entry name" value="TPR_rpt"/>
</dbReference>
<keyword evidence="7" id="KW-0732">Signal</keyword>